<dbReference type="PROSITE" id="PS50005">
    <property type="entry name" value="TPR"/>
    <property type="match status" value="2"/>
</dbReference>
<dbReference type="SUPFAM" id="SSF48452">
    <property type="entry name" value="TPR-like"/>
    <property type="match status" value="1"/>
</dbReference>
<dbReference type="InterPro" id="IPR050498">
    <property type="entry name" value="Ycf3"/>
</dbReference>
<dbReference type="Gene3D" id="1.25.40.10">
    <property type="entry name" value="Tetratricopeptide repeat domain"/>
    <property type="match status" value="1"/>
</dbReference>
<name>A0A3B1C9G2_9ZZZZ</name>
<feature type="compositionally biased region" description="Basic and acidic residues" evidence="3">
    <location>
        <begin position="54"/>
        <end position="63"/>
    </location>
</feature>
<keyword evidence="2" id="KW-0802">TPR repeat</keyword>
<dbReference type="PANTHER" id="PTHR44858">
    <property type="entry name" value="TETRATRICOPEPTIDE REPEAT PROTEIN 6"/>
    <property type="match status" value="1"/>
</dbReference>
<evidence type="ECO:0000256" key="3">
    <source>
        <dbReference type="SAM" id="MobiDB-lite"/>
    </source>
</evidence>
<organism evidence="5">
    <name type="scientific">hydrothermal vent metagenome</name>
    <dbReference type="NCBI Taxonomy" id="652676"/>
    <lineage>
        <taxon>unclassified sequences</taxon>
        <taxon>metagenomes</taxon>
        <taxon>ecological metagenomes</taxon>
    </lineage>
</organism>
<evidence type="ECO:0000256" key="1">
    <source>
        <dbReference type="ARBA" id="ARBA00022737"/>
    </source>
</evidence>
<dbReference type="EMBL" id="UOGC01000005">
    <property type="protein sequence ID" value="VAX15305.1"/>
    <property type="molecule type" value="Genomic_DNA"/>
</dbReference>
<feature type="region of interest" description="Disordered" evidence="3">
    <location>
        <begin position="191"/>
        <end position="212"/>
    </location>
</feature>
<keyword evidence="1" id="KW-0677">Repeat</keyword>
<gene>
    <name evidence="5" type="ORF">MNBD_NITROSPINAE01-990</name>
</gene>
<proteinExistence type="predicted"/>
<dbReference type="InterPro" id="IPR019734">
    <property type="entry name" value="TPR_rpt"/>
</dbReference>
<sequence>MDKRIKALLVVMAGLCVVVGAIYLIPYENRVEISSAPAVVEKPHPADRQSALKTHLESHSGKATKKEVDVRFKQAVVMLHAKKYQHAITALDRVLQLEPEMPEAYVNLGFAFLGLEMDEQALGAFTKATDLRPRQMNAYYGMALAYGKLGNIRAAAGAMSTYAHLAKPDDPYKAKAANLLKEWESILDKEARVAPDTDSSTAKDIPAETPAL</sequence>
<keyword evidence="4" id="KW-1133">Transmembrane helix</keyword>
<evidence type="ECO:0000313" key="5">
    <source>
        <dbReference type="EMBL" id="VAX15305.1"/>
    </source>
</evidence>
<evidence type="ECO:0000256" key="2">
    <source>
        <dbReference type="ARBA" id="ARBA00022803"/>
    </source>
</evidence>
<keyword evidence="4" id="KW-0472">Membrane</keyword>
<keyword evidence="4" id="KW-0812">Transmembrane</keyword>
<dbReference type="AlphaFoldDB" id="A0A3B1C9G2"/>
<feature type="transmembrane region" description="Helical" evidence="4">
    <location>
        <begin position="7"/>
        <end position="25"/>
    </location>
</feature>
<reference evidence="5" key="1">
    <citation type="submission" date="2018-06" db="EMBL/GenBank/DDBJ databases">
        <authorList>
            <person name="Zhirakovskaya E."/>
        </authorList>
    </citation>
    <scope>NUCLEOTIDE SEQUENCE</scope>
</reference>
<evidence type="ECO:0000256" key="4">
    <source>
        <dbReference type="SAM" id="Phobius"/>
    </source>
</evidence>
<feature type="region of interest" description="Disordered" evidence="3">
    <location>
        <begin position="42"/>
        <end position="63"/>
    </location>
</feature>
<dbReference type="InterPro" id="IPR011990">
    <property type="entry name" value="TPR-like_helical_dom_sf"/>
</dbReference>
<dbReference type="SMART" id="SM00028">
    <property type="entry name" value="TPR"/>
    <property type="match status" value="2"/>
</dbReference>
<protein>
    <submittedName>
        <fullName evidence="5">Uncharacterized protein</fullName>
    </submittedName>
</protein>
<accession>A0A3B1C9G2</accession>
<dbReference type="PANTHER" id="PTHR44858:SF1">
    <property type="entry name" value="UDP-N-ACETYLGLUCOSAMINE--PEPTIDE N-ACETYLGLUCOSAMINYLTRANSFERASE SPINDLY-RELATED"/>
    <property type="match status" value="1"/>
</dbReference>